<dbReference type="EMBL" id="AQGV01000015">
    <property type="protein sequence ID" value="MBE0370722.1"/>
    <property type="molecule type" value="Genomic_DNA"/>
</dbReference>
<proteinExistence type="predicted"/>
<gene>
    <name evidence="1" type="ORF">PAUR_b0812</name>
</gene>
<reference evidence="1 2" key="1">
    <citation type="submission" date="2015-03" db="EMBL/GenBank/DDBJ databases">
        <title>Genome sequence of Pseudoalteromonas aurantia.</title>
        <authorList>
            <person name="Xie B.-B."/>
            <person name="Rong J.-C."/>
            <person name="Qin Q.-L."/>
            <person name="Zhang Y.-Z."/>
        </authorList>
    </citation>
    <scope>NUCLEOTIDE SEQUENCE [LARGE SCALE GENOMIC DNA]</scope>
    <source>
        <strain evidence="1 2">208</strain>
    </source>
</reference>
<evidence type="ECO:0000313" key="2">
    <source>
        <dbReference type="Proteomes" id="UP000615755"/>
    </source>
</evidence>
<keyword evidence="2" id="KW-1185">Reference proteome</keyword>
<evidence type="ECO:0008006" key="3">
    <source>
        <dbReference type="Google" id="ProtNLM"/>
    </source>
</evidence>
<organism evidence="1 2">
    <name type="scientific">Pseudoalteromonas aurantia 208</name>
    <dbReference type="NCBI Taxonomy" id="1314867"/>
    <lineage>
        <taxon>Bacteria</taxon>
        <taxon>Pseudomonadati</taxon>
        <taxon>Pseudomonadota</taxon>
        <taxon>Gammaproteobacteria</taxon>
        <taxon>Alteromonadales</taxon>
        <taxon>Pseudoalteromonadaceae</taxon>
        <taxon>Pseudoalteromonas</taxon>
    </lineage>
</organism>
<comment type="caution">
    <text evidence="1">The sequence shown here is derived from an EMBL/GenBank/DDBJ whole genome shotgun (WGS) entry which is preliminary data.</text>
</comment>
<dbReference type="PROSITE" id="PS51257">
    <property type="entry name" value="PROKAR_LIPOPROTEIN"/>
    <property type="match status" value="1"/>
</dbReference>
<dbReference type="RefSeq" id="WP_192509778.1">
    <property type="nucleotide sequence ID" value="NZ_AQGV01000015.1"/>
</dbReference>
<name>A0ABR9EIA0_9GAMM</name>
<accession>A0ABR9EIA0</accession>
<dbReference type="Proteomes" id="UP000615755">
    <property type="component" value="Unassembled WGS sequence"/>
</dbReference>
<evidence type="ECO:0000313" key="1">
    <source>
        <dbReference type="EMBL" id="MBE0370722.1"/>
    </source>
</evidence>
<sequence>MKNLLVAVGLTSLLSACAHHDDVRPSSDNQHYVIIKSSERGQGVKEALDQATHFCKQDKQSMFVLNESVTYQGEKTEHEFLSDKSTAEIITNAGTWLWVLGDGYVDDAGAIASIAGASAEHSLGKPYLINLSFRCGS</sequence>
<protein>
    <recommendedName>
        <fullName evidence="3">Lipoprotein</fullName>
    </recommendedName>
</protein>